<keyword evidence="1" id="KW-0547">Nucleotide-binding</keyword>
<evidence type="ECO:0000256" key="1">
    <source>
        <dbReference type="ARBA" id="ARBA00022741"/>
    </source>
</evidence>
<evidence type="ECO:0000256" key="2">
    <source>
        <dbReference type="ARBA" id="ARBA00022840"/>
    </source>
</evidence>
<dbReference type="InterPro" id="IPR000477">
    <property type="entry name" value="RT_dom"/>
</dbReference>
<dbReference type="SUPFAM" id="SSF56672">
    <property type="entry name" value="DNA/RNA polymerases"/>
    <property type="match status" value="1"/>
</dbReference>
<dbReference type="InterPro" id="IPR027417">
    <property type="entry name" value="P-loop_NTPase"/>
</dbReference>
<dbReference type="InterPro" id="IPR043502">
    <property type="entry name" value="DNA/RNA_pol_sf"/>
</dbReference>
<dbReference type="Gene3D" id="3.30.420.10">
    <property type="entry name" value="Ribonuclease H-like superfamily/Ribonuclease H"/>
    <property type="match status" value="1"/>
</dbReference>
<gene>
    <name evidence="5" type="ORF">LAZ67_15000672</name>
</gene>
<dbReference type="SUPFAM" id="SSF53098">
    <property type="entry name" value="Ribonuclease H-like"/>
    <property type="match status" value="1"/>
</dbReference>
<dbReference type="PROSITE" id="PS50878">
    <property type="entry name" value="RT_POL"/>
    <property type="match status" value="1"/>
</dbReference>
<name>A0ABY6LAU6_9ARAC</name>
<accession>A0ABY6LAU6</accession>
<dbReference type="SUPFAM" id="SSF52540">
    <property type="entry name" value="P-loop containing nucleoside triphosphate hydrolases"/>
    <property type="match status" value="1"/>
</dbReference>
<sequence>MLQWPPILAKVQPHQRVQVTKRGSDTFGHMLEKSKVSRRPEGETNFHIFYHLLAGVEDSLRSVPSSSILNIRNRQHQTTLTRFRTGHLKPLKIENNNKIYPTCPKCSLAPAASEHILACISCTKQDLWERPLLIIKQLEEHELMEFVKELFLENTTEFCLFMTPIQKAKSDFHQSVPGSWCHDQRKLHPYTPFHEISMNSWNSSAFIDLSQAFDRVWKEKLILKLDELGIEGSMLSWISNFLSKRTIQVNFNIKSKTTCIYQGLPQGSILSPILFNIYLNDVHPFIKPPAKIALYTDDIIIWVSKNNLSDAEHSLNKAMKNLQKKLGPKPKTKTPHSFQPGSQNLLDIPINFKHRTSYPPHRTRNKLIRFPHLPDNPHNMKLSQNYLKLLASKSLRKIAPSSTSQFTLTVANLKLDCLAVELLSTKILEKISLSHPRHLSVYKSELSAINMALKDININSPSKIIIYSNSRAAIYTLQTFFSTNSSVTVQWLPAHIGIPGNELADSLAKAGALGLPEARKSTTQLDERDLLCSIKTQCLQEWKSNSAHDWNDEKEQNLDSPQFQPHPNRESVTSNFSFSGTTTLASYPEDCKKAQQYWSNILGAMKTMEFTDQEVRALLHILAAIYHLGVAGVSRSEFLGYPSSRYLFFYIFWPSNVLTLT</sequence>
<dbReference type="InterPro" id="IPR036961">
    <property type="entry name" value="Kinesin_motor_dom_sf"/>
</dbReference>
<evidence type="ECO:0000313" key="5">
    <source>
        <dbReference type="EMBL" id="UYV77357.1"/>
    </source>
</evidence>
<evidence type="ECO:0000259" key="4">
    <source>
        <dbReference type="PROSITE" id="PS50878"/>
    </source>
</evidence>
<dbReference type="PANTHER" id="PTHR33332">
    <property type="entry name" value="REVERSE TRANSCRIPTASE DOMAIN-CONTAINING PROTEIN"/>
    <property type="match status" value="1"/>
</dbReference>
<feature type="compositionally biased region" description="Polar residues" evidence="3">
    <location>
        <begin position="558"/>
        <end position="569"/>
    </location>
</feature>
<evidence type="ECO:0000313" key="6">
    <source>
        <dbReference type="Proteomes" id="UP001235939"/>
    </source>
</evidence>
<proteinExistence type="predicted"/>
<dbReference type="Proteomes" id="UP001235939">
    <property type="component" value="Chromosome 15"/>
</dbReference>
<protein>
    <recommendedName>
        <fullName evidence="4">Reverse transcriptase domain-containing protein</fullName>
    </recommendedName>
</protein>
<feature type="domain" description="Reverse transcriptase" evidence="4">
    <location>
        <begin position="72"/>
        <end position="350"/>
    </location>
</feature>
<dbReference type="CDD" id="cd09276">
    <property type="entry name" value="Rnase_HI_RT_non_LTR"/>
    <property type="match status" value="1"/>
</dbReference>
<dbReference type="Pfam" id="PF00078">
    <property type="entry name" value="RVT_1"/>
    <property type="match status" value="1"/>
</dbReference>
<keyword evidence="2" id="KW-0067">ATP-binding</keyword>
<evidence type="ECO:0000256" key="3">
    <source>
        <dbReference type="SAM" id="MobiDB-lite"/>
    </source>
</evidence>
<dbReference type="EMBL" id="CP092877">
    <property type="protein sequence ID" value="UYV77357.1"/>
    <property type="molecule type" value="Genomic_DNA"/>
</dbReference>
<dbReference type="InterPro" id="IPR012337">
    <property type="entry name" value="RNaseH-like_sf"/>
</dbReference>
<feature type="region of interest" description="Disordered" evidence="3">
    <location>
        <begin position="549"/>
        <end position="569"/>
    </location>
</feature>
<keyword evidence="6" id="KW-1185">Reference proteome</keyword>
<dbReference type="InterPro" id="IPR036397">
    <property type="entry name" value="RNaseH_sf"/>
</dbReference>
<dbReference type="Gene3D" id="3.40.850.10">
    <property type="entry name" value="Kinesin motor domain"/>
    <property type="match status" value="1"/>
</dbReference>
<organism evidence="5 6">
    <name type="scientific">Cordylochernes scorpioides</name>
    <dbReference type="NCBI Taxonomy" id="51811"/>
    <lineage>
        <taxon>Eukaryota</taxon>
        <taxon>Metazoa</taxon>
        <taxon>Ecdysozoa</taxon>
        <taxon>Arthropoda</taxon>
        <taxon>Chelicerata</taxon>
        <taxon>Arachnida</taxon>
        <taxon>Pseudoscorpiones</taxon>
        <taxon>Cheliferoidea</taxon>
        <taxon>Chernetidae</taxon>
        <taxon>Cordylochernes</taxon>
    </lineage>
</organism>
<reference evidence="5 6" key="1">
    <citation type="submission" date="2022-01" db="EMBL/GenBank/DDBJ databases">
        <title>A chromosomal length assembly of Cordylochernes scorpioides.</title>
        <authorList>
            <person name="Zeh D."/>
            <person name="Zeh J."/>
        </authorList>
    </citation>
    <scope>NUCLEOTIDE SEQUENCE [LARGE SCALE GENOMIC DNA]</scope>
    <source>
        <strain evidence="5">IN4F17</strain>
        <tissue evidence="5">Whole Body</tissue>
    </source>
</reference>